<proteinExistence type="predicted"/>
<feature type="domain" description="Multidrug resistance protein MdtA-like barrel-sandwich hybrid" evidence="3">
    <location>
        <begin position="56"/>
        <end position="236"/>
    </location>
</feature>
<evidence type="ECO:0000256" key="2">
    <source>
        <dbReference type="SAM" id="Phobius"/>
    </source>
</evidence>
<dbReference type="EMBL" id="SIHO01000001">
    <property type="protein sequence ID" value="TFU05586.1"/>
    <property type="molecule type" value="Genomic_DNA"/>
</dbReference>
<evidence type="ECO:0000313" key="5">
    <source>
        <dbReference type="Proteomes" id="UP000297737"/>
    </source>
</evidence>
<dbReference type="PANTHER" id="PTHR30386:SF24">
    <property type="entry name" value="MULTIDRUG RESISTANCE EFFLUX PUMP"/>
    <property type="match status" value="1"/>
</dbReference>
<dbReference type="Gene3D" id="2.40.30.170">
    <property type="match status" value="1"/>
</dbReference>
<keyword evidence="2" id="KW-1133">Transmembrane helix</keyword>
<dbReference type="Gene3D" id="1.10.287.470">
    <property type="entry name" value="Helix hairpin bin"/>
    <property type="match status" value="2"/>
</dbReference>
<dbReference type="RefSeq" id="WP_135244311.1">
    <property type="nucleotide sequence ID" value="NZ_SIHO01000001.1"/>
</dbReference>
<dbReference type="InterPro" id="IPR058625">
    <property type="entry name" value="MdtA-like_BSH"/>
</dbReference>
<protein>
    <submittedName>
        <fullName evidence="4">HlyD family secretion protein</fullName>
    </submittedName>
</protein>
<dbReference type="AlphaFoldDB" id="A0A4Y9EPR2"/>
<sequence length="367" mass="38424">MSETTEPDPAPAAQPDPVRRWTYIVAGLLLALLAYNIAADRLAPITYQTTAETLVVPVTPQVSGEILSVPVTDNSRVTKGQLLARIDPTNYRIALESARASYGAAQQSVGAAAAAVDSARAVLTSRKAQLVEAQQDNDRTAKLLEVGYATRAKLEATMAKLASAEAGVVQAEAQLAGALQQLGPTGSANPQLRAAVAAVDSARANLEWTKVTAPVDGYISNLQIGHGSYAKAGTPLISLIDVSRAGLIGYFTENQIGNVRLGDRVLIALDMFPGKLFTGKVVGLGGGISTPNQSAPTGSLVQAPSSSWLSSSQRLPIRIAFDPSGQVPPGLRLGSQASVMVETGDAGFMKTLNRWVLTLRSYLSYVS</sequence>
<dbReference type="OrthoDB" id="9811754at2"/>
<keyword evidence="5" id="KW-1185">Reference proteome</keyword>
<comment type="caution">
    <text evidence="4">The sequence shown here is derived from an EMBL/GenBank/DDBJ whole genome shotgun (WGS) entry which is preliminary data.</text>
</comment>
<evidence type="ECO:0000256" key="1">
    <source>
        <dbReference type="SAM" id="Coils"/>
    </source>
</evidence>
<organism evidence="4 5">
    <name type="scientific">Glacieibacterium arshaanense</name>
    <dbReference type="NCBI Taxonomy" id="2511025"/>
    <lineage>
        <taxon>Bacteria</taxon>
        <taxon>Pseudomonadati</taxon>
        <taxon>Pseudomonadota</taxon>
        <taxon>Alphaproteobacteria</taxon>
        <taxon>Sphingomonadales</taxon>
        <taxon>Sphingosinicellaceae</taxon>
        <taxon>Glacieibacterium</taxon>
    </lineage>
</organism>
<keyword evidence="1" id="KW-0175">Coiled coil</keyword>
<reference evidence="4 5" key="1">
    <citation type="submission" date="2019-02" db="EMBL/GenBank/DDBJ databases">
        <title>Polymorphobacter sp. isolated from the lake at the Tibet of China.</title>
        <authorList>
            <person name="Li A."/>
        </authorList>
    </citation>
    <scope>NUCLEOTIDE SEQUENCE [LARGE SCALE GENOMIC DNA]</scope>
    <source>
        <strain evidence="4 5">DJ1R-1</strain>
    </source>
</reference>
<dbReference type="Proteomes" id="UP000297737">
    <property type="component" value="Unassembled WGS sequence"/>
</dbReference>
<dbReference type="Gene3D" id="2.40.50.100">
    <property type="match status" value="1"/>
</dbReference>
<dbReference type="SUPFAM" id="SSF111369">
    <property type="entry name" value="HlyD-like secretion proteins"/>
    <property type="match status" value="2"/>
</dbReference>
<dbReference type="PANTHER" id="PTHR30386">
    <property type="entry name" value="MEMBRANE FUSION SUBUNIT OF EMRAB-TOLC MULTIDRUG EFFLUX PUMP"/>
    <property type="match status" value="1"/>
</dbReference>
<feature type="coiled-coil region" evidence="1">
    <location>
        <begin position="154"/>
        <end position="181"/>
    </location>
</feature>
<name>A0A4Y9EPR2_9SPHN</name>
<dbReference type="InterPro" id="IPR050739">
    <property type="entry name" value="MFP"/>
</dbReference>
<dbReference type="Pfam" id="PF25917">
    <property type="entry name" value="BSH_RND"/>
    <property type="match status" value="1"/>
</dbReference>
<accession>A0A4Y9EPR2</accession>
<gene>
    <name evidence="4" type="ORF">EUV02_00660</name>
</gene>
<evidence type="ECO:0000313" key="4">
    <source>
        <dbReference type="EMBL" id="TFU05586.1"/>
    </source>
</evidence>
<evidence type="ECO:0000259" key="3">
    <source>
        <dbReference type="Pfam" id="PF25917"/>
    </source>
</evidence>
<keyword evidence="2" id="KW-0812">Transmembrane</keyword>
<feature type="transmembrane region" description="Helical" evidence="2">
    <location>
        <begin position="20"/>
        <end position="38"/>
    </location>
</feature>
<keyword evidence="2" id="KW-0472">Membrane</keyword>